<keyword evidence="1" id="KW-0805">Transcription regulation</keyword>
<keyword evidence="5" id="KW-0934">Plastid</keyword>
<evidence type="ECO:0000256" key="2">
    <source>
        <dbReference type="ARBA" id="ARBA00023125"/>
    </source>
</evidence>
<accession>A0AA51NFC2</accession>
<dbReference type="InterPro" id="IPR012318">
    <property type="entry name" value="HTH_CRP"/>
</dbReference>
<evidence type="ECO:0000313" key="5">
    <source>
        <dbReference type="EMBL" id="WMP12353.1"/>
    </source>
</evidence>
<geneLocation type="chloroplast" evidence="5"/>
<reference evidence="5" key="1">
    <citation type="journal article" date="2023" name="J. Phycol.">
        <title>Gene-rich plastid genomes of two parasitic red algal species, Laurencia australis and L. verruciformis (Rhodomelaceae, Ceramiales), and a taxonomic revision of Janczewskia.</title>
        <authorList>
            <person name="Preuss M."/>
            <person name="Diaz-Tapia P."/>
            <person name="Verbruggen H."/>
            <person name="Zuccarello G.C."/>
        </authorList>
    </citation>
    <scope>NUCLEOTIDE SEQUENCE</scope>
    <source>
        <strain evidence="5">PD4142</strain>
    </source>
</reference>
<evidence type="ECO:0000256" key="3">
    <source>
        <dbReference type="ARBA" id="ARBA00023163"/>
    </source>
</evidence>
<dbReference type="PROSITE" id="PS51063">
    <property type="entry name" value="HTH_CRP_2"/>
    <property type="match status" value="1"/>
</dbReference>
<feature type="domain" description="HTH crp-type" evidence="4">
    <location>
        <begin position="154"/>
        <end position="228"/>
    </location>
</feature>
<dbReference type="SUPFAM" id="SSF46785">
    <property type="entry name" value="Winged helix' DNA-binding domain"/>
    <property type="match status" value="1"/>
</dbReference>
<protein>
    <submittedName>
        <fullName evidence="5">Global nitrogen transcriptional regulator</fullName>
    </submittedName>
</protein>
<evidence type="ECO:0000259" key="4">
    <source>
        <dbReference type="PROSITE" id="PS51063"/>
    </source>
</evidence>
<name>A0AA51NFC2_9FLOR</name>
<dbReference type="GO" id="GO:0003677">
    <property type="term" value="F:DNA binding"/>
    <property type="evidence" value="ECO:0007669"/>
    <property type="project" value="UniProtKB-KW"/>
</dbReference>
<dbReference type="InterPro" id="IPR036390">
    <property type="entry name" value="WH_DNA-bd_sf"/>
</dbReference>
<dbReference type="GO" id="GO:0006355">
    <property type="term" value="P:regulation of DNA-templated transcription"/>
    <property type="evidence" value="ECO:0007669"/>
    <property type="project" value="InterPro"/>
</dbReference>
<gene>
    <name evidence="5" type="primary">ntcA</name>
</gene>
<keyword evidence="2" id="KW-0238">DNA-binding</keyword>
<dbReference type="SUPFAM" id="SSF51206">
    <property type="entry name" value="cAMP-binding domain-like"/>
    <property type="match status" value="1"/>
</dbReference>
<sequence length="233" mass="27551">MFFNFFIFKFTYNITKISIIGLSINMKWINLLNNCKIPYNIYKLNKNDSTIICNRYNNQNHLTIILHGSIYIIKIFENKKAIPIVILNKNSLFNTTDISNRFYYQLIALDKTYILTVKIDNASELSSELMINIIESYKKTLNLYQIIHETMNHKHKKNRVIQMILFFLFEFGIVNQTQIQIPFKVSQKNLAKITGTNKKTVNQIINNIKKRSNITYSKKKSIQINNIFNFTEK</sequence>
<dbReference type="Gene3D" id="2.60.120.10">
    <property type="entry name" value="Jelly Rolls"/>
    <property type="match status" value="1"/>
</dbReference>
<dbReference type="AlphaFoldDB" id="A0AA51NFC2"/>
<dbReference type="InterPro" id="IPR018490">
    <property type="entry name" value="cNMP-bd_dom_sf"/>
</dbReference>
<dbReference type="InterPro" id="IPR014710">
    <property type="entry name" value="RmlC-like_jellyroll"/>
</dbReference>
<dbReference type="EMBL" id="OQ908870">
    <property type="protein sequence ID" value="WMP12353.1"/>
    <property type="molecule type" value="Genomic_DNA"/>
</dbReference>
<keyword evidence="5" id="KW-0150">Chloroplast</keyword>
<evidence type="ECO:0000256" key="1">
    <source>
        <dbReference type="ARBA" id="ARBA00023015"/>
    </source>
</evidence>
<proteinExistence type="predicted"/>
<organism evidence="5">
    <name type="scientific">Laurencia verruciformis</name>
    <dbReference type="NCBI Taxonomy" id="3073068"/>
    <lineage>
        <taxon>Eukaryota</taxon>
        <taxon>Rhodophyta</taxon>
        <taxon>Florideophyceae</taxon>
        <taxon>Rhodymeniophycidae</taxon>
        <taxon>Ceramiales</taxon>
        <taxon>Rhodomelaceae</taxon>
        <taxon>Laurencieae</taxon>
        <taxon>Laurencia</taxon>
    </lineage>
</organism>
<keyword evidence="3" id="KW-0804">Transcription</keyword>